<evidence type="ECO:0000256" key="2">
    <source>
        <dbReference type="ARBA" id="ARBA00010792"/>
    </source>
</evidence>
<feature type="transmembrane region" description="Helical" evidence="8">
    <location>
        <begin position="179"/>
        <end position="196"/>
    </location>
</feature>
<keyword evidence="3" id="KW-1003">Cell membrane</keyword>
<gene>
    <name evidence="10" type="ORF">GGQ54_000140</name>
</gene>
<feature type="domain" description="VTT" evidence="9">
    <location>
        <begin position="40"/>
        <end position="166"/>
    </location>
</feature>
<dbReference type="Pfam" id="PF09335">
    <property type="entry name" value="VTT_dom"/>
    <property type="match status" value="1"/>
</dbReference>
<sequence length="229" mass="24028">MDLLAVLSHLTETITALASTPWVYPVVLALTTIDGFFPPVPSESVVVSLAALSVSDGNPSLPLLFLAAALGAVAGDNVAYQIGRVLHPGGERGPRFLRGERMARAFAWARRALEHRAAVMILVARHIPVGRVAVNMMAGATGYPRRRFVPLTILAGTLWAAYGIGIGTVAGSWVKDQPLLAAALAVALALVLGFALDRVLEWFNRRRGVGTPGGPDAPAPDPASSSSPR</sequence>
<evidence type="ECO:0000256" key="8">
    <source>
        <dbReference type="SAM" id="Phobius"/>
    </source>
</evidence>
<evidence type="ECO:0000313" key="10">
    <source>
        <dbReference type="EMBL" id="NYI69580.1"/>
    </source>
</evidence>
<feature type="region of interest" description="Disordered" evidence="7">
    <location>
        <begin position="210"/>
        <end position="229"/>
    </location>
</feature>
<keyword evidence="6 8" id="KW-0472">Membrane</keyword>
<evidence type="ECO:0000256" key="4">
    <source>
        <dbReference type="ARBA" id="ARBA00022692"/>
    </source>
</evidence>
<keyword evidence="11" id="KW-1185">Reference proteome</keyword>
<dbReference type="EMBL" id="JACBZS010000001">
    <property type="protein sequence ID" value="NYI69580.1"/>
    <property type="molecule type" value="Genomic_DNA"/>
</dbReference>
<comment type="caution">
    <text evidence="10">The sequence shown here is derived from an EMBL/GenBank/DDBJ whole genome shotgun (WGS) entry which is preliminary data.</text>
</comment>
<evidence type="ECO:0000256" key="5">
    <source>
        <dbReference type="ARBA" id="ARBA00022989"/>
    </source>
</evidence>
<dbReference type="InterPro" id="IPR032816">
    <property type="entry name" value="VTT_dom"/>
</dbReference>
<comment type="subcellular location">
    <subcellularLocation>
        <location evidence="1">Cell membrane</location>
        <topology evidence="1">Multi-pass membrane protein</topology>
    </subcellularLocation>
</comment>
<evidence type="ECO:0000256" key="6">
    <source>
        <dbReference type="ARBA" id="ARBA00023136"/>
    </source>
</evidence>
<reference evidence="10 11" key="1">
    <citation type="submission" date="2020-07" db="EMBL/GenBank/DDBJ databases">
        <title>Sequencing the genomes of 1000 actinobacteria strains.</title>
        <authorList>
            <person name="Klenk H.-P."/>
        </authorList>
    </citation>
    <scope>NUCLEOTIDE SEQUENCE [LARGE SCALE GENOMIC DNA]</scope>
    <source>
        <strain evidence="10 11">DSM 103164</strain>
    </source>
</reference>
<dbReference type="InterPro" id="IPR051311">
    <property type="entry name" value="DedA_domain"/>
</dbReference>
<accession>A0A7Z0D629</accession>
<dbReference type="AlphaFoldDB" id="A0A7Z0D629"/>
<comment type="similarity">
    <text evidence="2">Belongs to the DedA family.</text>
</comment>
<dbReference type="RefSeq" id="WP_179443635.1">
    <property type="nucleotide sequence ID" value="NZ_JACBZS010000001.1"/>
</dbReference>
<dbReference type="Proteomes" id="UP000527616">
    <property type="component" value="Unassembled WGS sequence"/>
</dbReference>
<keyword evidence="5 8" id="KW-1133">Transmembrane helix</keyword>
<evidence type="ECO:0000256" key="1">
    <source>
        <dbReference type="ARBA" id="ARBA00004651"/>
    </source>
</evidence>
<protein>
    <submittedName>
        <fullName evidence="10">Membrane protein DedA with SNARE-associated domain</fullName>
    </submittedName>
</protein>
<evidence type="ECO:0000256" key="3">
    <source>
        <dbReference type="ARBA" id="ARBA00022475"/>
    </source>
</evidence>
<feature type="transmembrane region" description="Helical" evidence="8">
    <location>
        <begin position="151"/>
        <end position="173"/>
    </location>
</feature>
<name>A0A7Z0D629_9ACTN</name>
<proteinExistence type="inferred from homology"/>
<evidence type="ECO:0000313" key="11">
    <source>
        <dbReference type="Proteomes" id="UP000527616"/>
    </source>
</evidence>
<evidence type="ECO:0000259" key="9">
    <source>
        <dbReference type="Pfam" id="PF09335"/>
    </source>
</evidence>
<dbReference type="PANTHER" id="PTHR42709:SF6">
    <property type="entry name" value="UNDECAPRENYL PHOSPHATE TRANSPORTER A"/>
    <property type="match status" value="1"/>
</dbReference>
<dbReference type="GO" id="GO:0005886">
    <property type="term" value="C:plasma membrane"/>
    <property type="evidence" value="ECO:0007669"/>
    <property type="project" value="UniProtKB-SubCell"/>
</dbReference>
<organism evidence="10 11">
    <name type="scientific">Naumannella cuiyingiana</name>
    <dbReference type="NCBI Taxonomy" id="1347891"/>
    <lineage>
        <taxon>Bacteria</taxon>
        <taxon>Bacillati</taxon>
        <taxon>Actinomycetota</taxon>
        <taxon>Actinomycetes</taxon>
        <taxon>Propionibacteriales</taxon>
        <taxon>Propionibacteriaceae</taxon>
        <taxon>Naumannella</taxon>
    </lineage>
</organism>
<keyword evidence="4 8" id="KW-0812">Transmembrane</keyword>
<evidence type="ECO:0000256" key="7">
    <source>
        <dbReference type="SAM" id="MobiDB-lite"/>
    </source>
</evidence>
<dbReference type="PANTHER" id="PTHR42709">
    <property type="entry name" value="ALKALINE PHOSPHATASE LIKE PROTEIN"/>
    <property type="match status" value="1"/>
</dbReference>